<protein>
    <recommendedName>
        <fullName evidence="3">CPBP family intramembrane metalloprotease</fullName>
    </recommendedName>
</protein>
<dbReference type="Proteomes" id="UP001500002">
    <property type="component" value="Unassembled WGS sequence"/>
</dbReference>
<evidence type="ECO:0000313" key="2">
    <source>
        <dbReference type="Proteomes" id="UP001500002"/>
    </source>
</evidence>
<evidence type="ECO:0000313" key="1">
    <source>
        <dbReference type="EMBL" id="GAA1805491.1"/>
    </source>
</evidence>
<proteinExistence type="predicted"/>
<sequence>MVHACLADSTRIAPSGRDLRGAAAPRAHARIALTLAFIRTKNLWVSAGAHIINDWFFITQGVLIAVAVAS</sequence>
<keyword evidence="2" id="KW-1185">Reference proteome</keyword>
<evidence type="ECO:0008006" key="3">
    <source>
        <dbReference type="Google" id="ProtNLM"/>
    </source>
</evidence>
<gene>
    <name evidence="1" type="ORF">GCM10009749_12000</name>
</gene>
<name>A0ABN2M0N4_9MICO</name>
<dbReference type="EMBL" id="BAAANJ010000004">
    <property type="protein sequence ID" value="GAA1805491.1"/>
    <property type="molecule type" value="Genomic_DNA"/>
</dbReference>
<comment type="caution">
    <text evidence="1">The sequence shown here is derived from an EMBL/GenBank/DDBJ whole genome shotgun (WGS) entry which is preliminary data.</text>
</comment>
<accession>A0ABN2M0N4</accession>
<organism evidence="1 2">
    <name type="scientific">Agromyces neolithicus</name>
    <dbReference type="NCBI Taxonomy" id="269420"/>
    <lineage>
        <taxon>Bacteria</taxon>
        <taxon>Bacillati</taxon>
        <taxon>Actinomycetota</taxon>
        <taxon>Actinomycetes</taxon>
        <taxon>Micrococcales</taxon>
        <taxon>Microbacteriaceae</taxon>
        <taxon>Agromyces</taxon>
    </lineage>
</organism>
<reference evidence="1 2" key="1">
    <citation type="journal article" date="2019" name="Int. J. Syst. Evol. Microbiol.">
        <title>The Global Catalogue of Microorganisms (GCM) 10K type strain sequencing project: providing services to taxonomists for standard genome sequencing and annotation.</title>
        <authorList>
            <consortium name="The Broad Institute Genomics Platform"/>
            <consortium name="The Broad Institute Genome Sequencing Center for Infectious Disease"/>
            <person name="Wu L."/>
            <person name="Ma J."/>
        </authorList>
    </citation>
    <scope>NUCLEOTIDE SEQUENCE [LARGE SCALE GENOMIC DNA]</scope>
    <source>
        <strain evidence="1 2">JCM 14322</strain>
    </source>
</reference>